<protein>
    <submittedName>
        <fullName evidence="3">PucR family transcriptional regulator ligand-binding domain-containing protein</fullName>
    </submittedName>
</protein>
<dbReference type="InterPro" id="IPR051448">
    <property type="entry name" value="CdaR-like_regulators"/>
</dbReference>
<feature type="domain" description="Purine catabolism PurC-like" evidence="1">
    <location>
        <begin position="7"/>
        <end position="123"/>
    </location>
</feature>
<evidence type="ECO:0000313" key="4">
    <source>
        <dbReference type="Proteomes" id="UP000664699"/>
    </source>
</evidence>
<dbReference type="InterPro" id="IPR042070">
    <property type="entry name" value="PucR_C-HTH_sf"/>
</dbReference>
<keyword evidence="4" id="KW-1185">Reference proteome</keyword>
<accession>A0ABS3EJY5</accession>
<evidence type="ECO:0000259" key="2">
    <source>
        <dbReference type="Pfam" id="PF13556"/>
    </source>
</evidence>
<feature type="domain" description="PucR C-terminal helix-turn-helix" evidence="2">
    <location>
        <begin position="431"/>
        <end position="487"/>
    </location>
</feature>
<dbReference type="RefSeq" id="WP_207134730.1">
    <property type="nucleotide sequence ID" value="NZ_JAFLNA010000008.1"/>
</dbReference>
<proteinExistence type="predicted"/>
<dbReference type="Pfam" id="PF13556">
    <property type="entry name" value="HTH_30"/>
    <property type="match status" value="1"/>
</dbReference>
<organism evidence="3 4">
    <name type="scientific">Agrobacterium burrii</name>
    <dbReference type="NCBI Taxonomy" id="2815339"/>
    <lineage>
        <taxon>Bacteria</taxon>
        <taxon>Pseudomonadati</taxon>
        <taxon>Pseudomonadota</taxon>
        <taxon>Alphaproteobacteria</taxon>
        <taxon>Hyphomicrobiales</taxon>
        <taxon>Rhizobiaceae</taxon>
        <taxon>Rhizobium/Agrobacterium group</taxon>
        <taxon>Agrobacterium</taxon>
        <taxon>Agrobacterium tumefaciens complex</taxon>
    </lineage>
</organism>
<dbReference type="Pfam" id="PF07905">
    <property type="entry name" value="PucR"/>
    <property type="match status" value="1"/>
</dbReference>
<dbReference type="PANTHER" id="PTHR33744">
    <property type="entry name" value="CARBOHYDRATE DIACID REGULATOR"/>
    <property type="match status" value="1"/>
</dbReference>
<gene>
    <name evidence="3" type="ORF">JZX89_16295</name>
</gene>
<dbReference type="EMBL" id="JAFLNA010000008">
    <property type="protein sequence ID" value="MBO0132295.1"/>
    <property type="molecule type" value="Genomic_DNA"/>
</dbReference>
<dbReference type="PANTHER" id="PTHR33744:SF1">
    <property type="entry name" value="DNA-BINDING TRANSCRIPTIONAL ACTIVATOR ADER"/>
    <property type="match status" value="1"/>
</dbReference>
<dbReference type="Proteomes" id="UP000664699">
    <property type="component" value="Unassembled WGS sequence"/>
</dbReference>
<dbReference type="InterPro" id="IPR025736">
    <property type="entry name" value="PucR_C-HTH_dom"/>
</dbReference>
<comment type="caution">
    <text evidence="3">The sequence shown here is derived from an EMBL/GenBank/DDBJ whole genome shotgun (WGS) entry which is preliminary data.</text>
</comment>
<dbReference type="Gene3D" id="1.10.10.2840">
    <property type="entry name" value="PucR C-terminal helix-turn-helix domain"/>
    <property type="match status" value="1"/>
</dbReference>
<evidence type="ECO:0000313" key="3">
    <source>
        <dbReference type="EMBL" id="MBO0132295.1"/>
    </source>
</evidence>
<dbReference type="InterPro" id="IPR012914">
    <property type="entry name" value="PucR_dom"/>
</dbReference>
<sequence>MPLRIIDIINTPELRTRMVSGEPGRDRLVRWAHVCELPDPTEWLGDGDLLMTTGIGIPADPVDQTRYVEALSQAGLAGMMIGENMQAPSNLDALEETAERLGFPLLLTQYGVPFASVTKAIVDATRAEEFERRNAIARVCISARMAIEGLELEALLLRLEKDVHAGLSLWDPQMQQLWLPRQAELTPKLLQFLQQQKPDAADSQPVVRRHSDEDGEALAISIPSRRKCVLLARRVGKDYLDYSLLNYMSAVLGIALERSHVENERSLRSGSELMDDLLNQRLSGNRASKRVEQFGIKLESAHLAVTPRGELQFAEWALMFERTDAPILLNPREHELLLMVPRESAAAVQAILGTKLGLSNQIEGCDRLEDALREARLALAHASADQASVFYSEVADKFPWLPQNLDDATQTFRHVLGNVADHDEESQTSLIYTLKIFLEHNRSWQSAAEKLHIHKTSLTYRIRRIEALTGRSLNNTADVAAMWLALQSAEILGLPQVREKRR</sequence>
<name>A0ABS3EJY5_9HYPH</name>
<reference evidence="3 4" key="1">
    <citation type="submission" date="2021-03" db="EMBL/GenBank/DDBJ databases">
        <title>Whole genome sequence of Agrobacterium sp. strain Rnr.</title>
        <authorList>
            <person name="Mafakheri H."/>
            <person name="Taghavi S.M."/>
            <person name="Nemanja K."/>
            <person name="Osdaghi E."/>
        </authorList>
    </citation>
    <scope>NUCLEOTIDE SEQUENCE [LARGE SCALE GENOMIC DNA]</scope>
    <source>
        <strain evidence="3 4">Rnr</strain>
    </source>
</reference>
<evidence type="ECO:0000259" key="1">
    <source>
        <dbReference type="Pfam" id="PF07905"/>
    </source>
</evidence>